<feature type="transmembrane region" description="Helical" evidence="1">
    <location>
        <begin position="61"/>
        <end position="89"/>
    </location>
</feature>
<feature type="transmembrane region" description="Helical" evidence="1">
    <location>
        <begin position="12"/>
        <end position="41"/>
    </location>
</feature>
<accession>A0ABV5C574</accession>
<evidence type="ECO:0000256" key="1">
    <source>
        <dbReference type="SAM" id="Phobius"/>
    </source>
</evidence>
<comment type="caution">
    <text evidence="2">The sequence shown here is derived from an EMBL/GenBank/DDBJ whole genome shotgun (WGS) entry which is preliminary data.</text>
</comment>
<proteinExistence type="predicted"/>
<evidence type="ECO:0000313" key="2">
    <source>
        <dbReference type="EMBL" id="MFB5762660.1"/>
    </source>
</evidence>
<evidence type="ECO:0000313" key="3">
    <source>
        <dbReference type="Proteomes" id="UP001580430"/>
    </source>
</evidence>
<dbReference type="EMBL" id="JBHIRY010000023">
    <property type="protein sequence ID" value="MFB5762660.1"/>
    <property type="molecule type" value="Genomic_DNA"/>
</dbReference>
<sequence>MSISRVLKWISGILELGLAIPVIGGSIVIFSGYSALGFMFVLHLITAILSVRNQEPAYGSWFGIVASLLAWIPVIGWLLHLITGILCIITAIKKSSRYNYPPNPF</sequence>
<protein>
    <submittedName>
        <fullName evidence="2">Uncharacterized protein</fullName>
    </submittedName>
</protein>
<dbReference type="Proteomes" id="UP001580430">
    <property type="component" value="Unassembled WGS sequence"/>
</dbReference>
<reference evidence="2 3" key="1">
    <citation type="submission" date="2024-09" db="EMBL/GenBank/DDBJ databases">
        <title>Paenibacillus zeirhizospherea sp. nov., isolated from surface of the maize (Zea mays) roots in a horticulture field, Hungary.</title>
        <authorList>
            <person name="Marton D."/>
            <person name="Farkas M."/>
            <person name="Bedics A."/>
            <person name="Toth E."/>
            <person name="Tancsics A."/>
            <person name="Boka K."/>
            <person name="Marati G."/>
            <person name="Kriszt B."/>
            <person name="Cserhati M."/>
        </authorList>
    </citation>
    <scope>NUCLEOTIDE SEQUENCE [LARGE SCALE GENOMIC DNA]</scope>
    <source>
        <strain evidence="2 3">JCM 18446</strain>
    </source>
</reference>
<keyword evidence="1" id="KW-1133">Transmembrane helix</keyword>
<keyword evidence="3" id="KW-1185">Reference proteome</keyword>
<keyword evidence="1" id="KW-0472">Membrane</keyword>
<gene>
    <name evidence="2" type="ORF">ACE5LO_19960</name>
</gene>
<name>A0ABV5C574_9BACL</name>
<dbReference type="RefSeq" id="WP_375521756.1">
    <property type="nucleotide sequence ID" value="NZ_JBHIRY010000023.1"/>
</dbReference>
<organism evidence="2 3">
    <name type="scientific">Paenibacillus medicaginis</name>
    <dbReference type="NCBI Taxonomy" id="1470560"/>
    <lineage>
        <taxon>Bacteria</taxon>
        <taxon>Bacillati</taxon>
        <taxon>Bacillota</taxon>
        <taxon>Bacilli</taxon>
        <taxon>Bacillales</taxon>
        <taxon>Paenibacillaceae</taxon>
        <taxon>Paenibacillus</taxon>
    </lineage>
</organism>
<keyword evidence="1" id="KW-0812">Transmembrane</keyword>